<keyword evidence="2" id="KW-1185">Reference proteome</keyword>
<reference evidence="2" key="1">
    <citation type="journal article" date="2011" name="Genome Res.">
        <title>Phylogeny-wide analysis of social amoeba genomes highlights ancient origins for complex intercellular communication.</title>
        <authorList>
            <person name="Heidel A.J."/>
            <person name="Lawal H.M."/>
            <person name="Felder M."/>
            <person name="Schilde C."/>
            <person name="Helps N.R."/>
            <person name="Tunggal B."/>
            <person name="Rivero F."/>
            <person name="John U."/>
            <person name="Schleicher M."/>
            <person name="Eichinger L."/>
            <person name="Platzer M."/>
            <person name="Noegel A.A."/>
            <person name="Schaap P."/>
            <person name="Gloeckner G."/>
        </authorList>
    </citation>
    <scope>NUCLEOTIDE SEQUENCE [LARGE SCALE GENOMIC DNA]</scope>
    <source>
        <strain evidence="2">SH3</strain>
    </source>
</reference>
<dbReference type="KEGG" id="dfa:DFA_02779"/>
<accession>F4PIA2</accession>
<dbReference type="RefSeq" id="XP_004362387.1">
    <property type="nucleotide sequence ID" value="XM_004362330.1"/>
</dbReference>
<dbReference type="GeneID" id="14877192"/>
<dbReference type="Gene3D" id="3.80.10.10">
    <property type="entry name" value="Ribonuclease Inhibitor"/>
    <property type="match status" value="1"/>
</dbReference>
<proteinExistence type="predicted"/>
<evidence type="ECO:0000313" key="1">
    <source>
        <dbReference type="EMBL" id="EGG24536.1"/>
    </source>
</evidence>
<dbReference type="InterPro" id="IPR032675">
    <property type="entry name" value="LRR_dom_sf"/>
</dbReference>
<evidence type="ECO:0000313" key="2">
    <source>
        <dbReference type="Proteomes" id="UP000007797"/>
    </source>
</evidence>
<dbReference type="EMBL" id="GL883006">
    <property type="protein sequence ID" value="EGG24536.1"/>
    <property type="molecule type" value="Genomic_DNA"/>
</dbReference>
<dbReference type="AlphaFoldDB" id="F4PIA2"/>
<gene>
    <name evidence="1" type="ORF">DFA_02779</name>
</gene>
<sequence length="475" mass="54536">MTDSLLNLPNLPWVIQSEIIYVLCNYKKNQDHKQIKPSDLFDVAGVSRAWRQATKASSSICWYVNMDIYYLQDYRLHSENPLSLLSGLSHTVNVSIFYPTSGRTKRNKEYADTHLEWFKEHIVNRISLLSIDKEETSEWLDIFNSSQTITQSLKEMSKFNDIYSVPLELYHGLTKVYLDFAMTPCKEICRVLKSCHNLLSLTIDVTECQDLKDADMVKLFSSIPRNITKLRWGSQQYKPPYISHVQPLPFHLLPKSIQHLYIWDPSQCTREYIEHVQANSTTISSISQRGISTQQSIDFLSSPSSTIKRLHLSLQEQTPFSITGKPLVPASLEILKLEVKRYIDLSDQIDCIFKSSGPLPNLHTIIADPLESSQSLRVIDFYAVSFTTSFDQGIDSLLTAITNSSSVERLYFRRSLTNPNYIVDLIKNYIPSIKYMSLASTVLQQNNDMIIFNLKNCLEIDLSSYNLKGKLIKEI</sequence>
<protein>
    <submittedName>
        <fullName evidence="1">Uncharacterized protein</fullName>
    </submittedName>
</protein>
<dbReference type="Proteomes" id="UP000007797">
    <property type="component" value="Unassembled WGS sequence"/>
</dbReference>
<organism evidence="1 2">
    <name type="scientific">Cavenderia fasciculata</name>
    <name type="common">Slime mold</name>
    <name type="synonym">Dictyostelium fasciculatum</name>
    <dbReference type="NCBI Taxonomy" id="261658"/>
    <lineage>
        <taxon>Eukaryota</taxon>
        <taxon>Amoebozoa</taxon>
        <taxon>Evosea</taxon>
        <taxon>Eumycetozoa</taxon>
        <taxon>Dictyostelia</taxon>
        <taxon>Acytosteliales</taxon>
        <taxon>Cavenderiaceae</taxon>
        <taxon>Cavenderia</taxon>
    </lineage>
</organism>
<dbReference type="SUPFAM" id="SSF52047">
    <property type="entry name" value="RNI-like"/>
    <property type="match status" value="1"/>
</dbReference>
<name>F4PIA2_CACFS</name>